<dbReference type="RefSeq" id="WP_345474481.1">
    <property type="nucleotide sequence ID" value="NZ_BAABHF010000054.1"/>
</dbReference>
<gene>
    <name evidence="1" type="ORF">GCM10023191_088410</name>
</gene>
<name>A0ABP8R2X9_9ACTN</name>
<keyword evidence="2" id="KW-1185">Reference proteome</keyword>
<protein>
    <submittedName>
        <fullName evidence="1">Uncharacterized protein</fullName>
    </submittedName>
</protein>
<organism evidence="1 2">
    <name type="scientific">Actinoallomurus oryzae</name>
    <dbReference type="NCBI Taxonomy" id="502180"/>
    <lineage>
        <taxon>Bacteria</taxon>
        <taxon>Bacillati</taxon>
        <taxon>Actinomycetota</taxon>
        <taxon>Actinomycetes</taxon>
        <taxon>Streptosporangiales</taxon>
        <taxon>Thermomonosporaceae</taxon>
        <taxon>Actinoallomurus</taxon>
    </lineage>
</organism>
<evidence type="ECO:0000313" key="1">
    <source>
        <dbReference type="EMBL" id="GAA4516831.1"/>
    </source>
</evidence>
<accession>A0ABP8R2X9</accession>
<evidence type="ECO:0000313" key="2">
    <source>
        <dbReference type="Proteomes" id="UP001500503"/>
    </source>
</evidence>
<dbReference type="Proteomes" id="UP001500503">
    <property type="component" value="Unassembled WGS sequence"/>
</dbReference>
<sequence>MTFAVARSRDEAHLYLDLHPCDDCGSVETTWDNAVAVIDGELANRYTGTCEGCGKKREFWFGLPEKEIIPEEYPTFGGPEPSQLLDAGQWRWVADIITADLPEDDPHEARRSLAVARAAVEEVMKFIPPGEDAVPDGAFWSEQGREVYAAEPSRFTIDRLLAARTAYRDQAKGYPDEKAPERD</sequence>
<dbReference type="EMBL" id="BAABHF010000054">
    <property type="protein sequence ID" value="GAA4516831.1"/>
    <property type="molecule type" value="Genomic_DNA"/>
</dbReference>
<comment type="caution">
    <text evidence="1">The sequence shown here is derived from an EMBL/GenBank/DDBJ whole genome shotgun (WGS) entry which is preliminary data.</text>
</comment>
<reference evidence="2" key="1">
    <citation type="journal article" date="2019" name="Int. J. Syst. Evol. Microbiol.">
        <title>The Global Catalogue of Microorganisms (GCM) 10K type strain sequencing project: providing services to taxonomists for standard genome sequencing and annotation.</title>
        <authorList>
            <consortium name="The Broad Institute Genomics Platform"/>
            <consortium name="The Broad Institute Genome Sequencing Center for Infectious Disease"/>
            <person name="Wu L."/>
            <person name="Ma J."/>
        </authorList>
    </citation>
    <scope>NUCLEOTIDE SEQUENCE [LARGE SCALE GENOMIC DNA]</scope>
    <source>
        <strain evidence="2">JCM 17933</strain>
    </source>
</reference>
<proteinExistence type="predicted"/>